<keyword evidence="10" id="KW-0479">Metal-binding</keyword>
<protein>
    <recommendedName>
        <fullName evidence="10">Fluoride-specific ion channel FluC</fullName>
    </recommendedName>
</protein>
<dbReference type="PANTHER" id="PTHR28259:SF1">
    <property type="entry name" value="FLUORIDE EXPORT PROTEIN 1-RELATED"/>
    <property type="match status" value="1"/>
</dbReference>
<dbReference type="HAMAP" id="MF_00454">
    <property type="entry name" value="FluC"/>
    <property type="match status" value="1"/>
</dbReference>
<dbReference type="GO" id="GO:0062054">
    <property type="term" value="F:fluoride channel activity"/>
    <property type="evidence" value="ECO:0007669"/>
    <property type="project" value="UniProtKB-UniRule"/>
</dbReference>
<name>A0A3M8LA54_9MICO</name>
<comment type="activity regulation">
    <text evidence="10">Na(+) is not transported, but it plays an essential structural role and its presence is essential for fluoride channel function.</text>
</comment>
<feature type="transmembrane region" description="Helical" evidence="10">
    <location>
        <begin position="17"/>
        <end position="37"/>
    </location>
</feature>
<keyword evidence="4 10" id="KW-1133">Transmembrane helix</keyword>
<keyword evidence="3 10" id="KW-0812">Transmembrane</keyword>
<accession>A0A3M8LA54</accession>
<dbReference type="OrthoDB" id="4408652at2"/>
<evidence type="ECO:0000256" key="1">
    <source>
        <dbReference type="ARBA" id="ARBA00004651"/>
    </source>
</evidence>
<feature type="binding site" evidence="10">
    <location>
        <position position="92"/>
    </location>
    <ligand>
        <name>Na(+)</name>
        <dbReference type="ChEBI" id="CHEBI:29101"/>
        <note>structural</note>
    </ligand>
</feature>
<evidence type="ECO:0000313" key="11">
    <source>
        <dbReference type="EMBL" id="RNE62387.1"/>
    </source>
</evidence>
<evidence type="ECO:0000313" key="12">
    <source>
        <dbReference type="Proteomes" id="UP000279859"/>
    </source>
</evidence>
<reference evidence="11 12" key="1">
    <citation type="submission" date="2018-11" db="EMBL/GenBank/DDBJ databases">
        <title>Cryobacterium sp. nov., isolated from rhizosphere soil of lettuce.</title>
        <authorList>
            <person name="Wang Y."/>
        </authorList>
    </citation>
    <scope>NUCLEOTIDE SEQUENCE [LARGE SCALE GENOMIC DNA]</scope>
    <source>
        <strain evidence="11 12">NEAU-85</strain>
    </source>
</reference>
<keyword evidence="10" id="KW-0813">Transport</keyword>
<dbReference type="PANTHER" id="PTHR28259">
    <property type="entry name" value="FLUORIDE EXPORT PROTEIN 1-RELATED"/>
    <property type="match status" value="1"/>
</dbReference>
<gene>
    <name evidence="10" type="primary">fluC</name>
    <name evidence="10" type="synonym">crcB</name>
    <name evidence="11" type="ORF">EEJ31_08275</name>
</gene>
<keyword evidence="6 10" id="KW-0407">Ion channel</keyword>
<evidence type="ECO:0000256" key="8">
    <source>
        <dbReference type="ARBA" id="ARBA00035585"/>
    </source>
</evidence>
<organism evidence="11 12">
    <name type="scientific">Cryobacterium tepidiphilum</name>
    <dbReference type="NCBI Taxonomy" id="2486026"/>
    <lineage>
        <taxon>Bacteria</taxon>
        <taxon>Bacillati</taxon>
        <taxon>Actinomycetota</taxon>
        <taxon>Actinomycetes</taxon>
        <taxon>Micrococcales</taxon>
        <taxon>Microbacteriaceae</taxon>
        <taxon>Cryobacterium</taxon>
    </lineage>
</organism>
<keyword evidence="10" id="KW-0406">Ion transport</keyword>
<dbReference type="InterPro" id="IPR003691">
    <property type="entry name" value="FluC"/>
</dbReference>
<evidence type="ECO:0000256" key="3">
    <source>
        <dbReference type="ARBA" id="ARBA00022692"/>
    </source>
</evidence>
<dbReference type="GO" id="GO:0140114">
    <property type="term" value="P:cellular detoxification of fluoride"/>
    <property type="evidence" value="ECO:0007669"/>
    <property type="project" value="UniProtKB-UniRule"/>
</dbReference>
<evidence type="ECO:0000256" key="9">
    <source>
        <dbReference type="ARBA" id="ARBA00049940"/>
    </source>
</evidence>
<evidence type="ECO:0000256" key="2">
    <source>
        <dbReference type="ARBA" id="ARBA00022475"/>
    </source>
</evidence>
<feature type="binding site" evidence="10">
    <location>
        <position position="95"/>
    </location>
    <ligand>
        <name>Na(+)</name>
        <dbReference type="ChEBI" id="CHEBI:29101"/>
        <note>structural</note>
    </ligand>
</feature>
<evidence type="ECO:0000256" key="10">
    <source>
        <dbReference type="HAMAP-Rule" id="MF_00454"/>
    </source>
</evidence>
<keyword evidence="12" id="KW-1185">Reference proteome</keyword>
<comment type="subcellular location">
    <subcellularLocation>
        <location evidence="1 10">Cell membrane</location>
        <topology evidence="1 10">Multi-pass membrane protein</topology>
    </subcellularLocation>
</comment>
<keyword evidence="10" id="KW-0915">Sodium</keyword>
<keyword evidence="5 10" id="KW-0472">Membrane</keyword>
<feature type="transmembrane region" description="Helical" evidence="10">
    <location>
        <begin position="81"/>
        <end position="102"/>
    </location>
</feature>
<evidence type="ECO:0000256" key="6">
    <source>
        <dbReference type="ARBA" id="ARBA00023303"/>
    </source>
</evidence>
<feature type="transmembrane region" description="Helical" evidence="10">
    <location>
        <begin position="49"/>
        <end position="69"/>
    </location>
</feature>
<comment type="function">
    <text evidence="9 10">Fluoride-specific ion channel. Important for reducing fluoride concentration in the cell, thus reducing its toxicity.</text>
</comment>
<feature type="transmembrane region" description="Helical" evidence="10">
    <location>
        <begin position="114"/>
        <end position="140"/>
    </location>
</feature>
<dbReference type="Pfam" id="PF02537">
    <property type="entry name" value="CRCB"/>
    <property type="match status" value="1"/>
</dbReference>
<dbReference type="GO" id="GO:0046872">
    <property type="term" value="F:metal ion binding"/>
    <property type="evidence" value="ECO:0007669"/>
    <property type="project" value="UniProtKB-KW"/>
</dbReference>
<evidence type="ECO:0000256" key="5">
    <source>
        <dbReference type="ARBA" id="ARBA00023136"/>
    </source>
</evidence>
<dbReference type="Proteomes" id="UP000279859">
    <property type="component" value="Unassembled WGS sequence"/>
</dbReference>
<evidence type="ECO:0000256" key="7">
    <source>
        <dbReference type="ARBA" id="ARBA00035120"/>
    </source>
</evidence>
<dbReference type="AlphaFoldDB" id="A0A3M8LA54"/>
<proteinExistence type="inferred from homology"/>
<dbReference type="EMBL" id="RDSR01000011">
    <property type="protein sequence ID" value="RNE62387.1"/>
    <property type="molecule type" value="Genomic_DNA"/>
</dbReference>
<comment type="similarity">
    <text evidence="7 10">Belongs to the fluoride channel Fluc/FEX (TC 1.A.43) family.</text>
</comment>
<dbReference type="GO" id="GO:0005886">
    <property type="term" value="C:plasma membrane"/>
    <property type="evidence" value="ECO:0007669"/>
    <property type="project" value="UniProtKB-SubCell"/>
</dbReference>
<evidence type="ECO:0000256" key="4">
    <source>
        <dbReference type="ARBA" id="ARBA00022989"/>
    </source>
</evidence>
<comment type="caution">
    <text evidence="11">The sequence shown here is derived from an EMBL/GenBank/DDBJ whole genome shotgun (WGS) entry which is preliminary data.</text>
</comment>
<keyword evidence="2 10" id="KW-1003">Cell membrane</keyword>
<dbReference type="RefSeq" id="WP_123045835.1">
    <property type="nucleotide sequence ID" value="NZ_RDSR01000011.1"/>
</dbReference>
<comment type="catalytic activity">
    <reaction evidence="8">
        <text>fluoride(in) = fluoride(out)</text>
        <dbReference type="Rhea" id="RHEA:76159"/>
        <dbReference type="ChEBI" id="CHEBI:17051"/>
    </reaction>
    <physiologicalReaction direction="left-to-right" evidence="8">
        <dbReference type="Rhea" id="RHEA:76160"/>
    </physiologicalReaction>
</comment>
<sequence>MPGPSPSKAPRPVHLRWEYVGLVMLGGSIGTAGRYLLSTALPAWQGVPVGTFVVNIVGAFALGLLLEALVRRGPDHGVRRILRLLVGTGMLGGFTTYSSLAVETDGLITGAQLWPAFAYGALTLIVGALASTAGIVAGAAGHGWRPTRAAFLAKRHGGSR</sequence>